<feature type="signal peptide" evidence="1">
    <location>
        <begin position="1"/>
        <end position="23"/>
    </location>
</feature>
<dbReference type="Proteomes" id="UP000019522">
    <property type="component" value="Chromosome"/>
</dbReference>
<dbReference type="InterPro" id="IPR011852">
    <property type="entry name" value="TRAP_TAXI"/>
</dbReference>
<proteinExistence type="predicted"/>
<dbReference type="Gene3D" id="3.40.190.10">
    <property type="entry name" value="Periplasmic binding protein-like II"/>
    <property type="match status" value="2"/>
</dbReference>
<gene>
    <name evidence="2" type="ORF">CH92_09470</name>
</gene>
<name>W8RGI5_STUST</name>
<keyword evidence="1" id="KW-0732">Signal</keyword>
<dbReference type="PANTHER" id="PTHR42941">
    <property type="entry name" value="SLL1037 PROTEIN"/>
    <property type="match status" value="1"/>
</dbReference>
<protein>
    <recommendedName>
        <fullName evidence="4">TAXI family TRAP transporter solute-binding subunit</fullName>
    </recommendedName>
</protein>
<evidence type="ECO:0000313" key="2">
    <source>
        <dbReference type="EMBL" id="AHL77627.1"/>
    </source>
</evidence>
<feature type="chain" id="PRO_5004912693" description="TAXI family TRAP transporter solute-binding subunit" evidence="1">
    <location>
        <begin position="24"/>
        <end position="330"/>
    </location>
</feature>
<dbReference type="KEGG" id="pstt:CH92_09470"/>
<organism evidence="2 3">
    <name type="scientific">Stutzerimonas stutzeri</name>
    <name type="common">Pseudomonas stutzeri</name>
    <dbReference type="NCBI Taxonomy" id="316"/>
    <lineage>
        <taxon>Bacteria</taxon>
        <taxon>Pseudomonadati</taxon>
        <taxon>Pseudomonadota</taxon>
        <taxon>Gammaproteobacteria</taxon>
        <taxon>Pseudomonadales</taxon>
        <taxon>Pseudomonadaceae</taxon>
        <taxon>Stutzerimonas</taxon>
    </lineage>
</organism>
<reference evidence="3" key="1">
    <citation type="journal article" date="2014" name="Genome Announc.">
        <title>Complete Genome Sequence of the Highly Transformable Pseudomonas stutzeri Strain 28a24.</title>
        <authorList>
            <person name="Smith B.A."/>
            <person name="Dougherty K.M."/>
            <person name="Baltrus D.A."/>
        </authorList>
    </citation>
    <scope>NUCLEOTIDE SEQUENCE [LARGE SCALE GENOMIC DNA]</scope>
    <source>
        <strain evidence="3">28a24</strain>
    </source>
</reference>
<dbReference type="SUPFAM" id="SSF53850">
    <property type="entry name" value="Periplasmic binding protein-like II"/>
    <property type="match status" value="1"/>
</dbReference>
<reference evidence="2 3" key="2">
    <citation type="submission" date="2014-03" db="EMBL/GenBank/DDBJ databases">
        <authorList>
            <person name="Baltrus D."/>
            <person name="Dougherty K."/>
        </authorList>
    </citation>
    <scope>NUCLEOTIDE SEQUENCE</scope>
    <source>
        <strain evidence="2 3">28a24</strain>
    </source>
</reference>
<accession>W8RGI5</accession>
<evidence type="ECO:0000313" key="3">
    <source>
        <dbReference type="Proteomes" id="UP000019522"/>
    </source>
</evidence>
<dbReference type="RefSeq" id="WP_025241505.1">
    <property type="nucleotide sequence ID" value="NZ_CP007441.1"/>
</dbReference>
<dbReference type="OrthoDB" id="9776669at2"/>
<dbReference type="Pfam" id="PF16868">
    <property type="entry name" value="NMT1_3"/>
    <property type="match status" value="1"/>
</dbReference>
<evidence type="ECO:0008006" key="4">
    <source>
        <dbReference type="Google" id="ProtNLM"/>
    </source>
</evidence>
<dbReference type="PATRIC" id="fig|316.77.peg.1896"/>
<sequence>MHFKQLLSVSCLSLAVMGANVSAKEVIVSAVSPTSDDYALAVAWSNISARDEGDSLTVVDNGTIKGLRLLAMNKVDVTVIGSPHFKDATLRQGQFAEDPERLIERYKTIKALFAIRSSAGQYLVTEKSGIKRFADFKGHSLAVGRPGGQAGSVSSELLKSVGLAPGEDVDTQYITYGEAFDQMANGSLDGTFVWGSVPQAAVDNASRTMNLRFVSPDVATFEEFKGNITSGEYFSLKTVPASRIESAYEGRVESDGDVQFWTFPFMFVVNESMDEETAYQITKTLWEHVEDVRNASNALALLDINDATQMLSADLHPGAARYFREKGLIQ</sequence>
<dbReference type="AlphaFoldDB" id="W8RGI5"/>
<dbReference type="PANTHER" id="PTHR42941:SF1">
    <property type="entry name" value="SLL1037 PROTEIN"/>
    <property type="match status" value="1"/>
</dbReference>
<evidence type="ECO:0000256" key="1">
    <source>
        <dbReference type="SAM" id="SignalP"/>
    </source>
</evidence>
<dbReference type="EMBL" id="CP007441">
    <property type="protein sequence ID" value="AHL77627.1"/>
    <property type="molecule type" value="Genomic_DNA"/>
</dbReference>
<dbReference type="NCBIfam" id="TIGR02122">
    <property type="entry name" value="TRAP_TAXI"/>
    <property type="match status" value="1"/>
</dbReference>